<feature type="transmembrane region" description="Helical" evidence="7">
    <location>
        <begin position="351"/>
        <end position="372"/>
    </location>
</feature>
<evidence type="ECO:0000256" key="4">
    <source>
        <dbReference type="ARBA" id="ARBA00022692"/>
    </source>
</evidence>
<feature type="transmembrane region" description="Helical" evidence="7">
    <location>
        <begin position="101"/>
        <end position="121"/>
    </location>
</feature>
<comment type="subcellular location">
    <subcellularLocation>
        <location evidence="1 7">Membrane</location>
        <topology evidence="1 7">Multi-pass membrane protein</topology>
    </subcellularLocation>
</comment>
<evidence type="ECO:0000256" key="7">
    <source>
        <dbReference type="RuleBase" id="RU368015"/>
    </source>
</evidence>
<comment type="caution">
    <text evidence="8">The sequence shown here is derived from an EMBL/GenBank/DDBJ whole genome shotgun (WGS) entry which is preliminary data.</text>
</comment>
<feature type="transmembrane region" description="Helical" evidence="7">
    <location>
        <begin position="245"/>
        <end position="269"/>
    </location>
</feature>
<evidence type="ECO:0000256" key="1">
    <source>
        <dbReference type="ARBA" id="ARBA00004141"/>
    </source>
</evidence>
<dbReference type="GO" id="GO:0005345">
    <property type="term" value="F:purine nucleobase transmembrane transporter activity"/>
    <property type="evidence" value="ECO:0007669"/>
    <property type="project" value="UniProtKB-UniRule"/>
</dbReference>
<sequence length="418" mass="46025">MVLDPVGDLVVKGGHYEVLNLRGSSDLELDLESPQNQEHARSSSSTSTNTQDLLNQFQNSKCRPYKWWLKVAVYSFCVLSGQTAATLLGRQYYDKGGSSKWLASLVQLCGFPILISYYFLFSSSTSSEHARPNYAPAEVALADNESPPLGPSLWTLACFYILLGTLVAADCYLYSVGLQYLPVSTYSLICASQLAFNAMFSFFLNSQKFTPFIVNSLVLLTISSILLVFQTGSEKPAGVSKLKNVIGFICTLGAAAGYALTLSLTQLFFKKVIKKETFKAVIDLIIFKCLVATCIIVVGLFASGEWEHLTAEMERYKLGKISYIMNLTWTAVSWKIFAIGSNGLICDASSLFSNSISVVGLPIVPVLAVFFFHDKMSGVKAIAMVLAVWGFASYVYQHYLDDSKSKRSAGHAERWYIS</sequence>
<reference evidence="9" key="1">
    <citation type="journal article" date="2017" name="Plant J.">
        <title>The pomegranate (Punica granatum L.) genome and the genomics of punicalagin biosynthesis.</title>
        <authorList>
            <person name="Qin G."/>
            <person name="Xu C."/>
            <person name="Ming R."/>
            <person name="Tang H."/>
            <person name="Guyot R."/>
            <person name="Kramer E.M."/>
            <person name="Hu Y."/>
            <person name="Yi X."/>
            <person name="Qi Y."/>
            <person name="Xu X."/>
            <person name="Gao Z."/>
            <person name="Pan H."/>
            <person name="Jian J."/>
            <person name="Tian Y."/>
            <person name="Yue Z."/>
            <person name="Xu Y."/>
        </authorList>
    </citation>
    <scope>NUCLEOTIDE SEQUENCE [LARGE SCALE GENOMIC DNA]</scope>
    <source>
        <strain evidence="9">cv. Dabenzi</strain>
    </source>
</reference>
<feature type="transmembrane region" description="Helical" evidence="7">
    <location>
        <begin position="212"/>
        <end position="233"/>
    </location>
</feature>
<dbReference type="GO" id="GO:0016020">
    <property type="term" value="C:membrane"/>
    <property type="evidence" value="ECO:0007669"/>
    <property type="project" value="UniProtKB-SubCell"/>
</dbReference>
<organism evidence="8 9">
    <name type="scientific">Punica granatum</name>
    <name type="common">Pomegranate</name>
    <dbReference type="NCBI Taxonomy" id="22663"/>
    <lineage>
        <taxon>Eukaryota</taxon>
        <taxon>Viridiplantae</taxon>
        <taxon>Streptophyta</taxon>
        <taxon>Embryophyta</taxon>
        <taxon>Tracheophyta</taxon>
        <taxon>Spermatophyta</taxon>
        <taxon>Magnoliopsida</taxon>
        <taxon>eudicotyledons</taxon>
        <taxon>Gunneridae</taxon>
        <taxon>Pentapetalae</taxon>
        <taxon>rosids</taxon>
        <taxon>malvids</taxon>
        <taxon>Myrtales</taxon>
        <taxon>Lythraceae</taxon>
        <taxon>Punica</taxon>
    </lineage>
</organism>
<feature type="transmembrane region" description="Helical" evidence="7">
    <location>
        <begin position="321"/>
        <end position="339"/>
    </location>
</feature>
<dbReference type="InterPro" id="IPR030182">
    <property type="entry name" value="PUP_plant"/>
</dbReference>
<feature type="transmembrane region" description="Helical" evidence="7">
    <location>
        <begin position="153"/>
        <end position="177"/>
    </location>
</feature>
<feature type="transmembrane region" description="Helical" evidence="7">
    <location>
        <begin position="67"/>
        <end position="89"/>
    </location>
</feature>
<proteinExistence type="inferred from homology"/>
<protein>
    <recommendedName>
        <fullName evidence="7">Probable purine permease</fullName>
    </recommendedName>
</protein>
<feature type="transmembrane region" description="Helical" evidence="7">
    <location>
        <begin position="281"/>
        <end position="301"/>
    </location>
</feature>
<dbReference type="Proteomes" id="UP000197138">
    <property type="component" value="Unassembled WGS sequence"/>
</dbReference>
<dbReference type="GO" id="GO:0015211">
    <property type="term" value="F:purine nucleoside transmembrane transporter activity"/>
    <property type="evidence" value="ECO:0007669"/>
    <property type="project" value="UniProtKB-UniRule"/>
</dbReference>
<keyword evidence="4 7" id="KW-0812">Transmembrane</keyword>
<keyword evidence="3 7" id="KW-0813">Transport</keyword>
<dbReference type="PANTHER" id="PTHR31376:SF17">
    <property type="entry name" value="PURINE PERMEASE 21-RELATED"/>
    <property type="match status" value="1"/>
</dbReference>
<dbReference type="AlphaFoldDB" id="A0A218XQZ9"/>
<evidence type="ECO:0000256" key="3">
    <source>
        <dbReference type="ARBA" id="ARBA00022448"/>
    </source>
</evidence>
<dbReference type="EMBL" id="MTKT01000931">
    <property type="protein sequence ID" value="OWM87079.1"/>
    <property type="molecule type" value="Genomic_DNA"/>
</dbReference>
<evidence type="ECO:0000256" key="2">
    <source>
        <dbReference type="ARBA" id="ARBA00006213"/>
    </source>
</evidence>
<accession>A0A218XQZ9</accession>
<dbReference type="PANTHER" id="PTHR31376">
    <property type="entry name" value="OS09G0467300 PROTEIN-RELATED"/>
    <property type="match status" value="1"/>
</dbReference>
<keyword evidence="6 7" id="KW-0472">Membrane</keyword>
<dbReference type="InterPro" id="IPR037185">
    <property type="entry name" value="EmrE-like"/>
</dbReference>
<comment type="similarity">
    <text evidence="2 7">Belongs to the purine permeases (TC 2.A.7.14) family.</text>
</comment>
<keyword evidence="5 7" id="KW-1133">Transmembrane helix</keyword>
<name>A0A218XQZ9_PUNGR</name>
<gene>
    <name evidence="8" type="ORF">CDL15_Pgr017664</name>
</gene>
<evidence type="ECO:0000256" key="6">
    <source>
        <dbReference type="ARBA" id="ARBA00023136"/>
    </source>
</evidence>
<feature type="transmembrane region" description="Helical" evidence="7">
    <location>
        <begin position="378"/>
        <end position="396"/>
    </location>
</feature>
<dbReference type="Pfam" id="PF16913">
    <property type="entry name" value="PUNUT"/>
    <property type="match status" value="1"/>
</dbReference>
<evidence type="ECO:0000256" key="5">
    <source>
        <dbReference type="ARBA" id="ARBA00022989"/>
    </source>
</evidence>
<dbReference type="SUPFAM" id="SSF103481">
    <property type="entry name" value="Multidrug resistance efflux transporter EmrE"/>
    <property type="match status" value="1"/>
</dbReference>
<evidence type="ECO:0000313" key="9">
    <source>
        <dbReference type="Proteomes" id="UP000197138"/>
    </source>
</evidence>
<feature type="transmembrane region" description="Helical" evidence="7">
    <location>
        <begin position="183"/>
        <end position="205"/>
    </location>
</feature>
<evidence type="ECO:0000313" key="8">
    <source>
        <dbReference type="EMBL" id="OWM87079.1"/>
    </source>
</evidence>